<dbReference type="EMBL" id="CP032157">
    <property type="protein sequence ID" value="AXY78255.1"/>
    <property type="molecule type" value="Genomic_DNA"/>
</dbReference>
<dbReference type="Gene3D" id="1.25.40.390">
    <property type="match status" value="1"/>
</dbReference>
<dbReference type="Pfam" id="PF07980">
    <property type="entry name" value="SusD_RagB"/>
    <property type="match status" value="1"/>
</dbReference>
<evidence type="ECO:0000259" key="6">
    <source>
        <dbReference type="Pfam" id="PF07980"/>
    </source>
</evidence>
<evidence type="ECO:0000313" key="9">
    <source>
        <dbReference type="Proteomes" id="UP000263900"/>
    </source>
</evidence>
<dbReference type="Pfam" id="PF14322">
    <property type="entry name" value="SusD-like_3"/>
    <property type="match status" value="1"/>
</dbReference>
<evidence type="ECO:0000256" key="4">
    <source>
        <dbReference type="ARBA" id="ARBA00023136"/>
    </source>
</evidence>
<dbReference type="InterPro" id="IPR012944">
    <property type="entry name" value="SusD_RagB_dom"/>
</dbReference>
<comment type="subcellular location">
    <subcellularLocation>
        <location evidence="1">Cell outer membrane</location>
    </subcellularLocation>
</comment>
<dbReference type="AlphaFoldDB" id="A0A3B7N2H9"/>
<dbReference type="InterPro" id="IPR033985">
    <property type="entry name" value="SusD-like_N"/>
</dbReference>
<dbReference type="SUPFAM" id="SSF48452">
    <property type="entry name" value="TPR-like"/>
    <property type="match status" value="1"/>
</dbReference>
<dbReference type="Proteomes" id="UP000263900">
    <property type="component" value="Chromosome"/>
</dbReference>
<accession>A0A3B7N2H9</accession>
<dbReference type="InterPro" id="IPR011990">
    <property type="entry name" value="TPR-like_helical_dom_sf"/>
</dbReference>
<comment type="similarity">
    <text evidence="2">Belongs to the SusD family.</text>
</comment>
<sequence>MKKSTRNILTGLLALNLVFNMSCKKDFLDKGPEEDIAIEDAFKQRRYAEAFLTDIYAGLPNEIYFTDFADINPFIIASDEMNIPWPEKFPKLMNKGSWNSYNVTGQIYKNMYEGIRKANIFLKYFDLTPVSPELTAENKQRWKGEAIFLRAFYHFQLMRIYGPVPVMDYPVKVSDDFTAIKRKTLDECVDFVVSECDKAISLLDMHVATNRDLGRPTEAAALALKARVLLYSASPLWNGNPDYKNFADKQGNRLFPQEYKAEKWELAANAAKDCIDKCEAAGYGLFRKYPNPVQNYQQLFLENNNTEVLFARNSGLDGWMEKCSFPGSLGGWNGWNPTQAQVDAYEMDNGKAPIQGYNADGSPVINPASGYTETGFATADAPSGRWLAGISNMYVHRDPRFYATINYNGAFFIDRRLQFWQTGADGRGNSGRDYNTTGYLLKKFSDPAVSIPQQRFTLKTWIFFRLGEMYLNYAEALNEARNTPVAEVYNAVNAIRSRAGMPDLPAGLNVSQMRDAIRNERRVELAFETHRYFDAHRWKIAAQTDKAPVYGMNISAGTSLQDVNYYKRTIIEQRVFESPKHYLFPIPQSEIDKNPNMVQNPGW</sequence>
<evidence type="ECO:0000256" key="1">
    <source>
        <dbReference type="ARBA" id="ARBA00004442"/>
    </source>
</evidence>
<evidence type="ECO:0000256" key="2">
    <source>
        <dbReference type="ARBA" id="ARBA00006275"/>
    </source>
</evidence>
<proteinExistence type="inferred from homology"/>
<keyword evidence="3" id="KW-0732">Signal</keyword>
<gene>
    <name evidence="8" type="ORF">D3H65_31540</name>
</gene>
<organism evidence="8 9">
    <name type="scientific">Paraflavitalea soli</name>
    <dbReference type="NCBI Taxonomy" id="2315862"/>
    <lineage>
        <taxon>Bacteria</taxon>
        <taxon>Pseudomonadati</taxon>
        <taxon>Bacteroidota</taxon>
        <taxon>Chitinophagia</taxon>
        <taxon>Chitinophagales</taxon>
        <taxon>Chitinophagaceae</taxon>
        <taxon>Paraflavitalea</taxon>
    </lineage>
</organism>
<evidence type="ECO:0000256" key="3">
    <source>
        <dbReference type="ARBA" id="ARBA00022729"/>
    </source>
</evidence>
<name>A0A3B7N2H9_9BACT</name>
<dbReference type="OrthoDB" id="608091at2"/>
<evidence type="ECO:0000259" key="7">
    <source>
        <dbReference type="Pfam" id="PF14322"/>
    </source>
</evidence>
<dbReference type="GO" id="GO:0009279">
    <property type="term" value="C:cell outer membrane"/>
    <property type="evidence" value="ECO:0007669"/>
    <property type="project" value="UniProtKB-SubCell"/>
</dbReference>
<dbReference type="RefSeq" id="WP_119054127.1">
    <property type="nucleotide sequence ID" value="NZ_CP032157.1"/>
</dbReference>
<keyword evidence="5" id="KW-0998">Cell outer membrane</keyword>
<evidence type="ECO:0000256" key="5">
    <source>
        <dbReference type="ARBA" id="ARBA00023237"/>
    </source>
</evidence>
<protein>
    <submittedName>
        <fullName evidence="8">RagB/SusD family nutrient uptake outer membrane protein</fullName>
    </submittedName>
</protein>
<feature type="domain" description="SusD-like N-terminal" evidence="7">
    <location>
        <begin position="27"/>
        <end position="230"/>
    </location>
</feature>
<evidence type="ECO:0000313" key="8">
    <source>
        <dbReference type="EMBL" id="AXY78255.1"/>
    </source>
</evidence>
<feature type="domain" description="RagB/SusD" evidence="6">
    <location>
        <begin position="326"/>
        <end position="603"/>
    </location>
</feature>
<dbReference type="KEGG" id="pseg:D3H65_31540"/>
<keyword evidence="4" id="KW-0472">Membrane</keyword>
<reference evidence="8 9" key="1">
    <citation type="submission" date="2018-09" db="EMBL/GenBank/DDBJ databases">
        <title>Genome sequencing of strain 6GH32-13.</title>
        <authorList>
            <person name="Weon H.-Y."/>
            <person name="Heo J."/>
            <person name="Kwon S.-W."/>
        </authorList>
    </citation>
    <scope>NUCLEOTIDE SEQUENCE [LARGE SCALE GENOMIC DNA]</scope>
    <source>
        <strain evidence="8 9">5GH32-13</strain>
    </source>
</reference>
<keyword evidence="9" id="KW-1185">Reference proteome</keyword>